<protein>
    <submittedName>
        <fullName evidence="2">Uncharacterized protein</fullName>
    </submittedName>
</protein>
<proteinExistence type="predicted"/>
<gene>
    <name evidence="2" type="ORF">Tci_886430</name>
</gene>
<dbReference type="EMBL" id="BKCJ011279601">
    <property type="protein sequence ID" value="GFD14461.1"/>
    <property type="molecule type" value="Genomic_DNA"/>
</dbReference>
<evidence type="ECO:0000256" key="1">
    <source>
        <dbReference type="SAM" id="MobiDB-lite"/>
    </source>
</evidence>
<feature type="compositionally biased region" description="Low complexity" evidence="1">
    <location>
        <begin position="1"/>
        <end position="17"/>
    </location>
</feature>
<feature type="compositionally biased region" description="Low complexity" evidence="1">
    <location>
        <begin position="29"/>
        <end position="38"/>
    </location>
</feature>
<reference evidence="2" key="1">
    <citation type="journal article" date="2019" name="Sci. Rep.">
        <title>Draft genome of Tanacetum cinerariifolium, the natural source of mosquito coil.</title>
        <authorList>
            <person name="Yamashiro T."/>
            <person name="Shiraishi A."/>
            <person name="Satake H."/>
            <person name="Nakayama K."/>
        </authorList>
    </citation>
    <scope>NUCLEOTIDE SEQUENCE</scope>
</reference>
<name>A0A699TXK0_TANCI</name>
<organism evidence="2">
    <name type="scientific">Tanacetum cinerariifolium</name>
    <name type="common">Dalmatian daisy</name>
    <name type="synonym">Chrysanthemum cinerariifolium</name>
    <dbReference type="NCBI Taxonomy" id="118510"/>
    <lineage>
        <taxon>Eukaryota</taxon>
        <taxon>Viridiplantae</taxon>
        <taxon>Streptophyta</taxon>
        <taxon>Embryophyta</taxon>
        <taxon>Tracheophyta</taxon>
        <taxon>Spermatophyta</taxon>
        <taxon>Magnoliopsida</taxon>
        <taxon>eudicotyledons</taxon>
        <taxon>Gunneridae</taxon>
        <taxon>Pentapetalae</taxon>
        <taxon>asterids</taxon>
        <taxon>campanulids</taxon>
        <taxon>Asterales</taxon>
        <taxon>Asteraceae</taxon>
        <taxon>Asteroideae</taxon>
        <taxon>Anthemideae</taxon>
        <taxon>Anthemidinae</taxon>
        <taxon>Tanacetum</taxon>
    </lineage>
</organism>
<accession>A0A699TXK0</accession>
<comment type="caution">
    <text evidence="2">The sequence shown here is derived from an EMBL/GenBank/DDBJ whole genome shotgun (WGS) entry which is preliminary data.</text>
</comment>
<feature type="region of interest" description="Disordered" evidence="1">
    <location>
        <begin position="1"/>
        <end position="47"/>
    </location>
</feature>
<sequence length="166" mass="16967">GGAVEAGIEQGRGAAEAARGHPHHGGAQHGLHAGQGRQRGAEGGEPVLVGGREQRLGCVLHGYYHHLVVAKKLLKRPVALQRRVAFQKPDAETVIDPHCSQPGGLSARAVCPRQHGAVCGAVLHGAGRGRGGLRRKPLHTASRWLGGGGAGGAGHGVVFLPPAGIR</sequence>
<dbReference type="AlphaFoldDB" id="A0A699TXK0"/>
<evidence type="ECO:0000313" key="2">
    <source>
        <dbReference type="EMBL" id="GFD14461.1"/>
    </source>
</evidence>
<feature type="non-terminal residue" evidence="2">
    <location>
        <position position="1"/>
    </location>
</feature>